<dbReference type="RefSeq" id="WP_394848757.1">
    <property type="nucleotide sequence ID" value="NZ_CP089982.1"/>
</dbReference>
<evidence type="ECO:0000313" key="2">
    <source>
        <dbReference type="Proteomes" id="UP001379533"/>
    </source>
</evidence>
<reference evidence="1 2" key="1">
    <citation type="submission" date="2021-12" db="EMBL/GenBank/DDBJ databases">
        <title>Discovery of the Pendulisporaceae a myxobacterial family with distinct sporulation behavior and unique specialized metabolism.</title>
        <authorList>
            <person name="Garcia R."/>
            <person name="Popoff A."/>
            <person name="Bader C.D."/>
            <person name="Loehr J."/>
            <person name="Walesch S."/>
            <person name="Walt C."/>
            <person name="Boldt J."/>
            <person name="Bunk B."/>
            <person name="Haeckl F.J.F.P.J."/>
            <person name="Gunesch A.P."/>
            <person name="Birkelbach J."/>
            <person name="Nuebel U."/>
            <person name="Pietschmann T."/>
            <person name="Bach T."/>
            <person name="Mueller R."/>
        </authorList>
    </citation>
    <scope>NUCLEOTIDE SEQUENCE [LARGE SCALE GENOMIC DNA]</scope>
    <source>
        <strain evidence="1 2">MSr12523</strain>
    </source>
</reference>
<organism evidence="1 2">
    <name type="scientific">Pendulispora brunnea</name>
    <dbReference type="NCBI Taxonomy" id="2905690"/>
    <lineage>
        <taxon>Bacteria</taxon>
        <taxon>Pseudomonadati</taxon>
        <taxon>Myxococcota</taxon>
        <taxon>Myxococcia</taxon>
        <taxon>Myxococcales</taxon>
        <taxon>Sorangiineae</taxon>
        <taxon>Pendulisporaceae</taxon>
        <taxon>Pendulispora</taxon>
    </lineage>
</organism>
<proteinExistence type="predicted"/>
<gene>
    <name evidence="1" type="ORF">LZC95_15035</name>
</gene>
<protein>
    <submittedName>
        <fullName evidence="1">DUF1444 family protein</fullName>
    </submittedName>
</protein>
<dbReference type="EMBL" id="CP089982">
    <property type="protein sequence ID" value="WXA98145.1"/>
    <property type="molecule type" value="Genomic_DNA"/>
</dbReference>
<evidence type="ECO:0000313" key="1">
    <source>
        <dbReference type="EMBL" id="WXA98145.1"/>
    </source>
</evidence>
<sequence length="185" mass="20395">MNSSNLSRVLPYLKAVVPEDDPAPVMTLSSEDSFVVRPLVGGLLTTYVIDEGDRFVYVQERHLAAEGLTRDDLHERALANLGSLLSQHGVRVHPHGKIFALIVDGNLEATLMLLDKFWGAMERHVDAEELLAVAPARDVLAVGPLGVDVAAELREVVTRVRGGDHLLNEDLYRRSAGVWHVETKF</sequence>
<keyword evidence="2" id="KW-1185">Reference proteome</keyword>
<name>A0ABZ2KHJ8_9BACT</name>
<dbReference type="Proteomes" id="UP001379533">
    <property type="component" value="Chromosome"/>
</dbReference>
<accession>A0ABZ2KHJ8</accession>